<evidence type="ECO:0000256" key="4">
    <source>
        <dbReference type="ARBA" id="ARBA00022475"/>
    </source>
</evidence>
<comment type="caution">
    <text evidence="11">The sequence shown here is derived from an EMBL/GenBank/DDBJ whole genome shotgun (WGS) entry which is preliminary data.</text>
</comment>
<protein>
    <recommendedName>
        <fullName evidence="10">Large-conductance mechanosensitive channel</fullName>
    </recommendedName>
</protein>
<evidence type="ECO:0000313" key="12">
    <source>
        <dbReference type="Proteomes" id="UP001107961"/>
    </source>
</evidence>
<dbReference type="EMBL" id="JAJVKT010000002">
    <property type="protein sequence ID" value="MCE7507467.1"/>
    <property type="molecule type" value="Genomic_DNA"/>
</dbReference>
<dbReference type="PRINTS" id="PR01264">
    <property type="entry name" value="MECHCHANNEL"/>
</dbReference>
<accession>A0A9Q3ZGM1</accession>
<evidence type="ECO:0000256" key="3">
    <source>
        <dbReference type="ARBA" id="ARBA00022448"/>
    </source>
</evidence>
<dbReference type="KEGG" id="axe:P40_21440"/>
<evidence type="ECO:0000256" key="10">
    <source>
        <dbReference type="HAMAP-Rule" id="MF_00115"/>
    </source>
</evidence>
<evidence type="ECO:0000256" key="8">
    <source>
        <dbReference type="ARBA" id="ARBA00023136"/>
    </source>
</evidence>
<keyword evidence="9 10" id="KW-0407">Ion channel</keyword>
<keyword evidence="12" id="KW-1185">Reference proteome</keyword>
<comment type="subcellular location">
    <subcellularLocation>
        <location evidence="10">Cell inner membrane</location>
        <topology evidence="10">Multi-pass membrane protein</topology>
    </subcellularLocation>
    <subcellularLocation>
        <location evidence="1">Cell membrane</location>
        <topology evidence="1">Multi-pass membrane protein</topology>
    </subcellularLocation>
</comment>
<dbReference type="InterPro" id="IPR036019">
    <property type="entry name" value="MscL_channel"/>
</dbReference>
<dbReference type="Proteomes" id="UP001107961">
    <property type="component" value="Unassembled WGS sequence"/>
</dbReference>
<proteinExistence type="inferred from homology"/>
<dbReference type="NCBIfam" id="NF001843">
    <property type="entry name" value="PRK00567.1-4"/>
    <property type="match status" value="1"/>
</dbReference>
<dbReference type="PANTHER" id="PTHR30266:SF2">
    <property type="entry name" value="LARGE-CONDUCTANCE MECHANOSENSITIVE CHANNEL"/>
    <property type="match status" value="1"/>
</dbReference>
<dbReference type="GeneID" id="94688880"/>
<dbReference type="InterPro" id="IPR037673">
    <property type="entry name" value="MSC/AndL"/>
</dbReference>
<dbReference type="NCBIfam" id="TIGR00220">
    <property type="entry name" value="mscL"/>
    <property type="match status" value="1"/>
</dbReference>
<keyword evidence="7 10" id="KW-0406">Ion transport</keyword>
<dbReference type="PROSITE" id="PS01327">
    <property type="entry name" value="MSCL"/>
    <property type="match status" value="1"/>
</dbReference>
<keyword evidence="8 10" id="KW-0472">Membrane</keyword>
<dbReference type="NCBIfam" id="NF010557">
    <property type="entry name" value="PRK13952.1"/>
    <property type="match status" value="1"/>
</dbReference>
<dbReference type="GO" id="GO:0005886">
    <property type="term" value="C:plasma membrane"/>
    <property type="evidence" value="ECO:0007669"/>
    <property type="project" value="UniProtKB-SubCell"/>
</dbReference>
<comment type="similarity">
    <text evidence="2 10">Belongs to the MscL family.</text>
</comment>
<dbReference type="Pfam" id="PF01741">
    <property type="entry name" value="MscL"/>
    <property type="match status" value="1"/>
</dbReference>
<keyword evidence="3 10" id="KW-0813">Transport</keyword>
<keyword evidence="6 10" id="KW-1133">Transmembrane helix</keyword>
<evidence type="ECO:0000313" key="11">
    <source>
        <dbReference type="EMBL" id="MCE7507467.1"/>
    </source>
</evidence>
<evidence type="ECO:0000256" key="2">
    <source>
        <dbReference type="ARBA" id="ARBA00007254"/>
    </source>
</evidence>
<comment type="subunit">
    <text evidence="10">Homopentamer.</text>
</comment>
<keyword evidence="10" id="KW-0997">Cell inner membrane</keyword>
<name>A0A9Q3ZGM1_9GAMM</name>
<dbReference type="Gene3D" id="1.10.1200.120">
    <property type="entry name" value="Large-conductance mechanosensitive channel, MscL, domain 1"/>
    <property type="match status" value="1"/>
</dbReference>
<gene>
    <name evidence="10 11" type="primary">mscL</name>
    <name evidence="11" type="ORF">LZG35_02375</name>
</gene>
<dbReference type="PANTHER" id="PTHR30266">
    <property type="entry name" value="MECHANOSENSITIVE CHANNEL MSCL"/>
    <property type="match status" value="1"/>
</dbReference>
<keyword evidence="4 10" id="KW-1003">Cell membrane</keyword>
<dbReference type="AlphaFoldDB" id="A0A9Q3ZGM1"/>
<reference evidence="11" key="1">
    <citation type="submission" date="2022-01" db="EMBL/GenBank/DDBJ databases">
        <authorList>
            <person name="Karlyshev A.V."/>
            <person name="Jaspars M."/>
        </authorList>
    </citation>
    <scope>NUCLEOTIDE SEQUENCE</scope>
    <source>
        <strain evidence="11">AGSA3-2</strain>
    </source>
</reference>
<dbReference type="SUPFAM" id="SSF81330">
    <property type="entry name" value="Gated mechanosensitive channel"/>
    <property type="match status" value="1"/>
</dbReference>
<keyword evidence="5 10" id="KW-0812">Transmembrane</keyword>
<comment type="function">
    <text evidence="10">Channel that opens in response to stretch forces in the membrane lipid bilayer. May participate in the regulation of osmotic pressure changes within the cell.</text>
</comment>
<evidence type="ECO:0000256" key="7">
    <source>
        <dbReference type="ARBA" id="ARBA00023065"/>
    </source>
</evidence>
<dbReference type="RefSeq" id="WP_022997342.1">
    <property type="nucleotide sequence ID" value="NZ_CP102389.1"/>
</dbReference>
<dbReference type="GO" id="GO:0008381">
    <property type="term" value="F:mechanosensitive monoatomic ion channel activity"/>
    <property type="evidence" value="ECO:0007669"/>
    <property type="project" value="UniProtKB-UniRule"/>
</dbReference>
<evidence type="ECO:0000256" key="6">
    <source>
        <dbReference type="ARBA" id="ARBA00022989"/>
    </source>
</evidence>
<feature type="transmembrane region" description="Helical" evidence="10">
    <location>
        <begin position="12"/>
        <end position="33"/>
    </location>
</feature>
<evidence type="ECO:0000256" key="9">
    <source>
        <dbReference type="ARBA" id="ARBA00023303"/>
    </source>
</evidence>
<dbReference type="HAMAP" id="MF_00115">
    <property type="entry name" value="MscL"/>
    <property type="match status" value="1"/>
</dbReference>
<evidence type="ECO:0000256" key="5">
    <source>
        <dbReference type="ARBA" id="ARBA00022692"/>
    </source>
</evidence>
<feature type="transmembrane region" description="Helical" evidence="10">
    <location>
        <begin position="81"/>
        <end position="104"/>
    </location>
</feature>
<sequence length="143" mass="15567">MGMIKEFREFAIKGNMVDMAVGIIIGGAFATIVKSLVADVIMPPIGLLLGGVDFGNLFVVLRGTGDFATLAEAQAAGAVTINYGVFFNNVISFLIVAWAVFFLVRAINRLKREEEKTEEAAAPPPTPEDILLLREIRDNLKQR</sequence>
<dbReference type="InterPro" id="IPR001185">
    <property type="entry name" value="MS_channel"/>
</dbReference>
<evidence type="ECO:0000256" key="1">
    <source>
        <dbReference type="ARBA" id="ARBA00004651"/>
    </source>
</evidence>
<organism evidence="11 12">
    <name type="scientific">Alloalcanivorax xenomutans</name>
    <dbReference type="NCBI Taxonomy" id="1094342"/>
    <lineage>
        <taxon>Bacteria</taxon>
        <taxon>Pseudomonadati</taxon>
        <taxon>Pseudomonadota</taxon>
        <taxon>Gammaproteobacteria</taxon>
        <taxon>Oceanospirillales</taxon>
        <taxon>Alcanivoracaceae</taxon>
        <taxon>Alloalcanivorax</taxon>
    </lineage>
</organism>
<dbReference type="InterPro" id="IPR019823">
    <property type="entry name" value="Mechanosensitive_channel_CS"/>
</dbReference>